<proteinExistence type="predicted"/>
<sequence length="147" mass="16574">MSSKNSSTGIFLVSPTKLISAVIKFFTYDYSKQIDDKFLDDPQSDFSSKCSTPSCEALEIWPDAVVPFDNEQLAVHLENPFHEFDEVTETSSVKAQNIYASKSYFTNDEDDDNLQCLQYNEECSFFGSIFGSGYSADEDIPRGEFCD</sequence>
<evidence type="ECO:0000313" key="2">
    <source>
        <dbReference type="Proteomes" id="UP000789508"/>
    </source>
</evidence>
<keyword evidence="2" id="KW-1185">Reference proteome</keyword>
<accession>A0A9N9C7C0</accession>
<organism evidence="1 2">
    <name type="scientific">Ambispora leptoticha</name>
    <dbReference type="NCBI Taxonomy" id="144679"/>
    <lineage>
        <taxon>Eukaryota</taxon>
        <taxon>Fungi</taxon>
        <taxon>Fungi incertae sedis</taxon>
        <taxon>Mucoromycota</taxon>
        <taxon>Glomeromycotina</taxon>
        <taxon>Glomeromycetes</taxon>
        <taxon>Archaeosporales</taxon>
        <taxon>Ambisporaceae</taxon>
        <taxon>Ambispora</taxon>
    </lineage>
</organism>
<comment type="caution">
    <text evidence="1">The sequence shown here is derived from an EMBL/GenBank/DDBJ whole genome shotgun (WGS) entry which is preliminary data.</text>
</comment>
<dbReference type="AlphaFoldDB" id="A0A9N9C7C0"/>
<dbReference type="OrthoDB" id="10594296at2759"/>
<evidence type="ECO:0000313" key="1">
    <source>
        <dbReference type="EMBL" id="CAG8591659.1"/>
    </source>
</evidence>
<reference evidence="1" key="1">
    <citation type="submission" date="2021-06" db="EMBL/GenBank/DDBJ databases">
        <authorList>
            <person name="Kallberg Y."/>
            <person name="Tangrot J."/>
            <person name="Rosling A."/>
        </authorList>
    </citation>
    <scope>NUCLEOTIDE SEQUENCE</scope>
    <source>
        <strain evidence="1">FL130A</strain>
    </source>
</reference>
<protein>
    <submittedName>
        <fullName evidence="1">4851_t:CDS:1</fullName>
    </submittedName>
</protein>
<name>A0A9N9C7C0_9GLOM</name>
<dbReference type="EMBL" id="CAJVPS010003586">
    <property type="protein sequence ID" value="CAG8591659.1"/>
    <property type="molecule type" value="Genomic_DNA"/>
</dbReference>
<dbReference type="Proteomes" id="UP000789508">
    <property type="component" value="Unassembled WGS sequence"/>
</dbReference>
<gene>
    <name evidence="1" type="ORF">ALEPTO_LOCUS7732</name>
</gene>